<dbReference type="AlphaFoldDB" id="A0A4Q9XXG5"/>
<evidence type="ECO:0000313" key="1">
    <source>
        <dbReference type="EMBL" id="TBX33557.1"/>
    </source>
</evidence>
<protein>
    <submittedName>
        <fullName evidence="1">Uncharacterized protein</fullName>
    </submittedName>
</protein>
<dbReference type="Proteomes" id="UP000292648">
    <property type="component" value="Unassembled WGS sequence"/>
</dbReference>
<reference evidence="1 2" key="1">
    <citation type="submission" date="2019-01" db="EMBL/GenBank/DDBJ databases">
        <title>Draft genome sequence of Lactobacillus paraplantarum OSY-TC318, a Producer of the novel lantibiotic Paraplantaracin TC318.</title>
        <authorList>
            <person name="Hussein W.E."/>
            <person name="Huang E."/>
            <person name="Yousef A.E."/>
        </authorList>
    </citation>
    <scope>NUCLEOTIDE SEQUENCE [LARGE SCALE GENOMIC DNA]</scope>
    <source>
        <strain evidence="1 2">OSY-TC318</strain>
    </source>
</reference>
<accession>A0A4Q9XXG5</accession>
<gene>
    <name evidence="1" type="ORF">EUZ87_16660</name>
</gene>
<dbReference type="EMBL" id="SEHH01000209">
    <property type="protein sequence ID" value="TBX33557.1"/>
    <property type="molecule type" value="Genomic_DNA"/>
</dbReference>
<organism evidence="1 2">
    <name type="scientific">Lactiplantibacillus paraplantarum</name>
    <dbReference type="NCBI Taxonomy" id="60520"/>
    <lineage>
        <taxon>Bacteria</taxon>
        <taxon>Bacillati</taxon>
        <taxon>Bacillota</taxon>
        <taxon>Bacilli</taxon>
        <taxon>Lactobacillales</taxon>
        <taxon>Lactobacillaceae</taxon>
        <taxon>Lactiplantibacillus</taxon>
    </lineage>
</organism>
<name>A0A4Q9XXG5_9LACO</name>
<dbReference type="RefSeq" id="WP_105923010.1">
    <property type="nucleotide sequence ID" value="NZ_CAKMBI010000143.1"/>
</dbReference>
<evidence type="ECO:0000313" key="2">
    <source>
        <dbReference type="Proteomes" id="UP000292648"/>
    </source>
</evidence>
<comment type="caution">
    <text evidence="1">The sequence shown here is derived from an EMBL/GenBank/DDBJ whole genome shotgun (WGS) entry which is preliminary data.</text>
</comment>
<sequence>MTDKPQPLIRNKSNGKVKGLEVRERVIPKSPTTNISSVAKSKAKNDTTAFENQQKNIKVSAVRKRQIDTLGEVIGTKFAYETIGELIDNYIATRLTPDQQRAFQALSSLNTLQ</sequence>
<proteinExistence type="predicted"/>